<reference evidence="2" key="1">
    <citation type="submission" date="2016-11" db="EMBL/GenBank/DDBJ databases">
        <authorList>
            <person name="Varghese N."/>
            <person name="Submissions S."/>
        </authorList>
    </citation>
    <scope>NUCLEOTIDE SEQUENCE [LARGE SCALE GENOMIC DNA]</scope>
    <source>
        <strain evidence="2">DSM 3071</strain>
    </source>
</reference>
<dbReference type="STRING" id="1121131.SAMN02745229_01607"/>
<keyword evidence="2" id="KW-1185">Reference proteome</keyword>
<dbReference type="InterPro" id="IPR039498">
    <property type="entry name" value="NTP_transf_5"/>
</dbReference>
<keyword evidence="1" id="KW-0808">Transferase</keyword>
<sequence>MEKDKLLLVEQFIRLQKYAVDGIRPEISYDKCDWGTLIALGWLNKCGVLLNNAVNKDPAFFKVEESLMDKWNKAAKKEFFDSYNKFSEFKNVISCFQEEGIKAIVLKGYVLAALYPDFFLRYSRDLDLKLSPEDKDKVHEILTGRLGFSYNEADSKNNVKLYSHNGLKIEAHYTLWEDYHGENIDILIKEKLDDADTLIQAPITDDVTVWTLGPTEHLILQMFHIIKHYIVEGIESRYFIDIALFVNRYKDDIDFQRFYRVFEEMGFEKFCTVYFTKCIEYFGMDESVLPKVDRVYPEDEKAFLYDIVFVGKKDLSDRSSYSLLGILSPYVNGKKETGEKKEHRILQALFPSAKDIDDKYSYCKKYHFLLPIAWIHRAFRTIYFKLTKGNKVYGVKDKIAGSQYRIKMMKNSKIL</sequence>
<protein>
    <submittedName>
        <fullName evidence="1">Uncharacterized nucleotidyltransferase</fullName>
    </submittedName>
</protein>
<dbReference type="GO" id="GO:0016740">
    <property type="term" value="F:transferase activity"/>
    <property type="evidence" value="ECO:0007669"/>
    <property type="project" value="UniProtKB-KW"/>
</dbReference>
<dbReference type="AlphaFoldDB" id="A0A1M5YP26"/>
<gene>
    <name evidence="1" type="ORF">SAMN02745229_01607</name>
</gene>
<name>A0A1M5YP26_BUTFI</name>
<dbReference type="Proteomes" id="UP000184278">
    <property type="component" value="Unassembled WGS sequence"/>
</dbReference>
<accession>A0A1M5YP26</accession>
<dbReference type="Gene3D" id="3.30.460.40">
    <property type="match status" value="1"/>
</dbReference>
<dbReference type="OrthoDB" id="9773927at2"/>
<dbReference type="RefSeq" id="WP_073386873.1">
    <property type="nucleotide sequence ID" value="NZ_FQXK01000012.1"/>
</dbReference>
<evidence type="ECO:0000313" key="2">
    <source>
        <dbReference type="Proteomes" id="UP000184278"/>
    </source>
</evidence>
<organism evidence="1 2">
    <name type="scientific">Butyrivibrio fibrisolvens DSM 3071</name>
    <dbReference type="NCBI Taxonomy" id="1121131"/>
    <lineage>
        <taxon>Bacteria</taxon>
        <taxon>Bacillati</taxon>
        <taxon>Bacillota</taxon>
        <taxon>Clostridia</taxon>
        <taxon>Lachnospirales</taxon>
        <taxon>Lachnospiraceae</taxon>
        <taxon>Butyrivibrio</taxon>
    </lineage>
</organism>
<proteinExistence type="predicted"/>
<dbReference type="EMBL" id="FQXK01000012">
    <property type="protein sequence ID" value="SHI13333.1"/>
    <property type="molecule type" value="Genomic_DNA"/>
</dbReference>
<dbReference type="Pfam" id="PF14907">
    <property type="entry name" value="NTP_transf_5"/>
    <property type="match status" value="1"/>
</dbReference>
<evidence type="ECO:0000313" key="1">
    <source>
        <dbReference type="EMBL" id="SHI13333.1"/>
    </source>
</evidence>